<evidence type="ECO:0000259" key="2">
    <source>
        <dbReference type="Pfam" id="PF01425"/>
    </source>
</evidence>
<dbReference type="Pfam" id="PF01425">
    <property type="entry name" value="Amidase"/>
    <property type="match status" value="1"/>
</dbReference>
<dbReference type="InterPro" id="IPR000120">
    <property type="entry name" value="Amidase"/>
</dbReference>
<keyword evidence="4" id="KW-1185">Reference proteome</keyword>
<dbReference type="PANTHER" id="PTHR11895">
    <property type="entry name" value="TRANSAMIDASE"/>
    <property type="match status" value="1"/>
</dbReference>
<accession>A0ABW5PKP6</accession>
<protein>
    <submittedName>
        <fullName evidence="3">Amidase</fullName>
    </submittedName>
</protein>
<dbReference type="RefSeq" id="WP_377607661.1">
    <property type="nucleotide sequence ID" value="NZ_JBHUME010000020.1"/>
</dbReference>
<dbReference type="SUPFAM" id="SSF75304">
    <property type="entry name" value="Amidase signature (AS) enzymes"/>
    <property type="match status" value="1"/>
</dbReference>
<dbReference type="PANTHER" id="PTHR11895:SF7">
    <property type="entry name" value="GLUTAMYL-TRNA(GLN) AMIDOTRANSFERASE SUBUNIT A, MITOCHONDRIAL"/>
    <property type="match status" value="1"/>
</dbReference>
<name>A0ABW5PKP6_9BACL</name>
<evidence type="ECO:0000313" key="3">
    <source>
        <dbReference type="EMBL" id="MFD2615606.1"/>
    </source>
</evidence>
<dbReference type="InterPro" id="IPR023631">
    <property type="entry name" value="Amidase_dom"/>
</dbReference>
<gene>
    <name evidence="3" type="ORF">ACFSUF_24680</name>
</gene>
<sequence>MSQELAFLPVSKLAPLISSRQISPVELTKQVLQRIEAAEPKVNAYITKLTQQALDEASAAERNILAGNYLGPLHGIPIGIKDNINIQGIKTTAGSAVLAKDIPNYNASTVDRLRQAGVVIVGKLNMHEFAYGATTNNLTYGATHNPWNLEYIPGGSSGGSGAAVSASECIAALGTDTVGSVNTPAALCGVVGLKPTYGRVSNFGVIPLSWSMDHVGMVNKSVTDAALTLQTIAGYDPFDVTTSSLPVPDYTSNIENGIKGLRIGIPRYYFFDRIDPEVKQQVEKSIQVLIDLGATPVEVTLPAELELSFLLSFTIVFSEASSYHEPLVKKWAELYSPDVRLYLGAGEAITATKYLKAQRLRTSFKQSLNLVMEQVDVLVTPTVPSPAVKIGEDFVVINGQEERVSQAMFRYTCPFNLSGQPTLAVPCGLTEKGLPISMQIAGRAFDEATILRVGRAFEAATNHEFQPAL</sequence>
<dbReference type="EMBL" id="JBHUME010000020">
    <property type="protein sequence ID" value="MFD2615606.1"/>
    <property type="molecule type" value="Genomic_DNA"/>
</dbReference>
<comment type="caution">
    <text evidence="3">The sequence shown here is derived from an EMBL/GenBank/DDBJ whole genome shotgun (WGS) entry which is preliminary data.</text>
</comment>
<reference evidence="4" key="1">
    <citation type="journal article" date="2019" name="Int. J. Syst. Evol. Microbiol.">
        <title>The Global Catalogue of Microorganisms (GCM) 10K type strain sequencing project: providing services to taxonomists for standard genome sequencing and annotation.</title>
        <authorList>
            <consortium name="The Broad Institute Genomics Platform"/>
            <consortium name="The Broad Institute Genome Sequencing Center for Infectious Disease"/>
            <person name="Wu L."/>
            <person name="Ma J."/>
        </authorList>
    </citation>
    <scope>NUCLEOTIDE SEQUENCE [LARGE SCALE GENOMIC DNA]</scope>
    <source>
        <strain evidence="4">KCTC 3950</strain>
    </source>
</reference>
<evidence type="ECO:0000313" key="4">
    <source>
        <dbReference type="Proteomes" id="UP001597541"/>
    </source>
</evidence>
<dbReference type="Proteomes" id="UP001597541">
    <property type="component" value="Unassembled WGS sequence"/>
</dbReference>
<proteinExistence type="inferred from homology"/>
<evidence type="ECO:0000256" key="1">
    <source>
        <dbReference type="ARBA" id="ARBA00009199"/>
    </source>
</evidence>
<dbReference type="Gene3D" id="3.90.1300.10">
    <property type="entry name" value="Amidase signature (AS) domain"/>
    <property type="match status" value="1"/>
</dbReference>
<feature type="domain" description="Amidase" evidence="2">
    <location>
        <begin position="26"/>
        <end position="451"/>
    </location>
</feature>
<dbReference type="InterPro" id="IPR036928">
    <property type="entry name" value="AS_sf"/>
</dbReference>
<organism evidence="3 4">
    <name type="scientific">Paenibacillus gansuensis</name>
    <dbReference type="NCBI Taxonomy" id="306542"/>
    <lineage>
        <taxon>Bacteria</taxon>
        <taxon>Bacillati</taxon>
        <taxon>Bacillota</taxon>
        <taxon>Bacilli</taxon>
        <taxon>Bacillales</taxon>
        <taxon>Paenibacillaceae</taxon>
        <taxon>Paenibacillus</taxon>
    </lineage>
</organism>
<comment type="similarity">
    <text evidence="1">Belongs to the amidase family.</text>
</comment>